<dbReference type="PATRIC" id="fig|1309411.5.peg.484"/>
<dbReference type="KEGG" id="dch:SY84_02310"/>
<dbReference type="AlphaFoldDB" id="A0A0F7JK49"/>
<accession>A0A0F7JK49</accession>
<sequence length="251" mass="26801">MDSLSLPLAVTLAVLAAYWLGRVIRAARSRLAPRVTYWAAPGLGALLLAPMLDVPALFGVGAGLMLLAEYWPLAFVPTRTRPAPAWPLVITILGAGLGMNVLQGRTDPWITAISAALLLAGLAGLLAAAAFRPWPVTPALTFAARWKTATTPDWPDLTVTLSDQGAHLRNVSGRALRMAGWSPAGLNAWYPVRTPAGEALQELAAGQEALLPVHGHDHGVRVWYAPARGETTHLFRADWTPTAHAEDRVLN</sequence>
<feature type="transmembrane region" description="Helical" evidence="1">
    <location>
        <begin position="6"/>
        <end position="24"/>
    </location>
</feature>
<keyword evidence="3" id="KW-1185">Reference proteome</keyword>
<evidence type="ECO:0000313" key="2">
    <source>
        <dbReference type="EMBL" id="AKH16067.1"/>
    </source>
</evidence>
<protein>
    <submittedName>
        <fullName evidence="2">Uncharacterized protein</fullName>
    </submittedName>
</protein>
<dbReference type="EMBL" id="CP011389">
    <property type="protein sequence ID" value="AKH16067.1"/>
    <property type="molecule type" value="Genomic_DNA"/>
</dbReference>
<proteinExistence type="predicted"/>
<organism evidence="2 3">
    <name type="scientific">Deinococcus soli</name>
    <name type="common">ex Cha et al. 2016</name>
    <dbReference type="NCBI Taxonomy" id="1309411"/>
    <lineage>
        <taxon>Bacteria</taxon>
        <taxon>Thermotogati</taxon>
        <taxon>Deinococcota</taxon>
        <taxon>Deinococci</taxon>
        <taxon>Deinococcales</taxon>
        <taxon>Deinococcaceae</taxon>
        <taxon>Deinococcus</taxon>
    </lineage>
</organism>
<evidence type="ECO:0000256" key="1">
    <source>
        <dbReference type="SAM" id="Phobius"/>
    </source>
</evidence>
<name>A0A0F7JK49_9DEIO</name>
<reference evidence="2 3" key="1">
    <citation type="submission" date="2015-01" db="EMBL/GenBank/DDBJ databases">
        <title>Deinococcus soli/N5/whole genome sequencing.</title>
        <authorList>
            <person name="Kim M.K."/>
            <person name="Srinivasan S."/>
            <person name="Lee J.-J."/>
        </authorList>
    </citation>
    <scope>NUCLEOTIDE SEQUENCE [LARGE SCALE GENOMIC DNA]</scope>
    <source>
        <strain evidence="2 3">N5</strain>
    </source>
</reference>
<feature type="transmembrane region" description="Helical" evidence="1">
    <location>
        <begin position="45"/>
        <end position="71"/>
    </location>
</feature>
<keyword evidence="1" id="KW-0472">Membrane</keyword>
<keyword evidence="1" id="KW-0812">Transmembrane</keyword>
<dbReference type="Proteomes" id="UP000034024">
    <property type="component" value="Chromosome"/>
</dbReference>
<feature type="transmembrane region" description="Helical" evidence="1">
    <location>
        <begin position="83"/>
        <end position="102"/>
    </location>
</feature>
<dbReference type="OrthoDB" id="61841at2"/>
<keyword evidence="1" id="KW-1133">Transmembrane helix</keyword>
<evidence type="ECO:0000313" key="3">
    <source>
        <dbReference type="Proteomes" id="UP000034024"/>
    </source>
</evidence>
<feature type="transmembrane region" description="Helical" evidence="1">
    <location>
        <begin position="109"/>
        <end position="131"/>
    </location>
</feature>
<gene>
    <name evidence="2" type="ORF">SY84_02310</name>
</gene>
<dbReference type="RefSeq" id="WP_046842642.1">
    <property type="nucleotide sequence ID" value="NZ_CP011389.1"/>
</dbReference>